<dbReference type="InterPro" id="IPR000477">
    <property type="entry name" value="RT_dom"/>
</dbReference>
<dbReference type="PANTHER" id="PTHR33064:SF37">
    <property type="entry name" value="RIBONUCLEASE H"/>
    <property type="match status" value="1"/>
</dbReference>
<evidence type="ECO:0000259" key="1">
    <source>
        <dbReference type="PROSITE" id="PS50878"/>
    </source>
</evidence>
<sequence length="237" mass="27741">MELTETKHYEIKLELTTDNPIHTQAYRTDPKLREQVLTQIQQMLDVQIRTPHESPYVQYSIPRTEDIINMLRNSKYVSSIDMFSNFYAIPVCKQDREKLAFNIDSVGLYEYAHMLMGLATSPNYFQNFVDIMLRSSRCNTDVAYIDDIFIPGNTFTEHLENMEKVMEPIKKCNSAQQNIKILEHYIMPSGIQMDSVKIATIQQMVPSKNLKHLRTFLGLTFYLCRYIINYAQIMEPS</sequence>
<protein>
    <recommendedName>
        <fullName evidence="1">Reverse transcriptase domain-containing protein</fullName>
    </recommendedName>
</protein>
<dbReference type="Pfam" id="PF00078">
    <property type="entry name" value="RVT_1"/>
    <property type="match status" value="1"/>
</dbReference>
<dbReference type="InterPro" id="IPR051320">
    <property type="entry name" value="Viral_Replic_Matur_Polypro"/>
</dbReference>
<keyword evidence="3" id="KW-1185">Reference proteome</keyword>
<dbReference type="SUPFAM" id="SSF56672">
    <property type="entry name" value="DNA/RNA polymerases"/>
    <property type="match status" value="1"/>
</dbReference>
<dbReference type="CDD" id="cd01647">
    <property type="entry name" value="RT_LTR"/>
    <property type="match status" value="1"/>
</dbReference>
<dbReference type="InterPro" id="IPR043502">
    <property type="entry name" value="DNA/RNA_pol_sf"/>
</dbReference>
<organism evidence="2 3">
    <name type="scientific">Dryococelus australis</name>
    <dbReference type="NCBI Taxonomy" id="614101"/>
    <lineage>
        <taxon>Eukaryota</taxon>
        <taxon>Metazoa</taxon>
        <taxon>Ecdysozoa</taxon>
        <taxon>Arthropoda</taxon>
        <taxon>Hexapoda</taxon>
        <taxon>Insecta</taxon>
        <taxon>Pterygota</taxon>
        <taxon>Neoptera</taxon>
        <taxon>Polyneoptera</taxon>
        <taxon>Phasmatodea</taxon>
        <taxon>Verophasmatodea</taxon>
        <taxon>Anareolatae</taxon>
        <taxon>Phasmatidae</taxon>
        <taxon>Eurycanthinae</taxon>
        <taxon>Dryococelus</taxon>
    </lineage>
</organism>
<dbReference type="PANTHER" id="PTHR33064">
    <property type="entry name" value="POL PROTEIN"/>
    <property type="match status" value="1"/>
</dbReference>
<proteinExistence type="predicted"/>
<dbReference type="Gene3D" id="3.10.10.10">
    <property type="entry name" value="HIV Type 1 Reverse Transcriptase, subunit A, domain 1"/>
    <property type="match status" value="1"/>
</dbReference>
<name>A0ABQ9IM58_9NEOP</name>
<dbReference type="Gene3D" id="3.30.70.270">
    <property type="match status" value="2"/>
</dbReference>
<dbReference type="Proteomes" id="UP001159363">
    <property type="component" value="Chromosome 1"/>
</dbReference>
<gene>
    <name evidence="2" type="ORF">PR048_002757</name>
</gene>
<evidence type="ECO:0000313" key="3">
    <source>
        <dbReference type="Proteomes" id="UP001159363"/>
    </source>
</evidence>
<accession>A0ABQ9IM58</accession>
<dbReference type="InterPro" id="IPR043128">
    <property type="entry name" value="Rev_trsase/Diguanyl_cyclase"/>
</dbReference>
<comment type="caution">
    <text evidence="2">The sequence shown here is derived from an EMBL/GenBank/DDBJ whole genome shotgun (WGS) entry which is preliminary data.</text>
</comment>
<dbReference type="PROSITE" id="PS50878">
    <property type="entry name" value="RT_POL"/>
    <property type="match status" value="1"/>
</dbReference>
<feature type="domain" description="Reverse transcriptase" evidence="1">
    <location>
        <begin position="1"/>
        <end position="221"/>
    </location>
</feature>
<dbReference type="EMBL" id="JARBHB010000001">
    <property type="protein sequence ID" value="KAJ8897411.1"/>
    <property type="molecule type" value="Genomic_DNA"/>
</dbReference>
<reference evidence="2 3" key="1">
    <citation type="submission" date="2023-02" db="EMBL/GenBank/DDBJ databases">
        <title>LHISI_Scaffold_Assembly.</title>
        <authorList>
            <person name="Stuart O.P."/>
            <person name="Cleave R."/>
            <person name="Magrath M.J.L."/>
            <person name="Mikheyev A.S."/>
        </authorList>
    </citation>
    <scope>NUCLEOTIDE SEQUENCE [LARGE SCALE GENOMIC DNA]</scope>
    <source>
        <strain evidence="2">Daus_M_001</strain>
        <tissue evidence="2">Leg muscle</tissue>
    </source>
</reference>
<evidence type="ECO:0000313" key="2">
    <source>
        <dbReference type="EMBL" id="KAJ8897411.1"/>
    </source>
</evidence>